<organism evidence="2 3">
    <name type="scientific">Hibiscus sabdariffa</name>
    <name type="common">roselle</name>
    <dbReference type="NCBI Taxonomy" id="183260"/>
    <lineage>
        <taxon>Eukaryota</taxon>
        <taxon>Viridiplantae</taxon>
        <taxon>Streptophyta</taxon>
        <taxon>Embryophyta</taxon>
        <taxon>Tracheophyta</taxon>
        <taxon>Spermatophyta</taxon>
        <taxon>Magnoliopsida</taxon>
        <taxon>eudicotyledons</taxon>
        <taxon>Gunneridae</taxon>
        <taxon>Pentapetalae</taxon>
        <taxon>rosids</taxon>
        <taxon>malvids</taxon>
        <taxon>Malvales</taxon>
        <taxon>Malvaceae</taxon>
        <taxon>Malvoideae</taxon>
        <taxon>Hibiscus</taxon>
    </lineage>
</organism>
<dbReference type="Proteomes" id="UP001396334">
    <property type="component" value="Unassembled WGS sequence"/>
</dbReference>
<dbReference type="EMBL" id="JBBPBN010000081">
    <property type="protein sequence ID" value="KAK8983287.1"/>
    <property type="molecule type" value="Genomic_DNA"/>
</dbReference>
<proteinExistence type="predicted"/>
<evidence type="ECO:0000256" key="1">
    <source>
        <dbReference type="SAM" id="MobiDB-lite"/>
    </source>
</evidence>
<sequence length="101" mass="12187">MWDDDLPCYEIVCNPSIQSISYHPPFRDIDNIDASIPFDLISLPTNQFVVAGRKRRFEYEKRLYQKLRENGKKRTVKCDNKHRQPNIFTPIKQHMRKDHRK</sequence>
<feature type="region of interest" description="Disordered" evidence="1">
    <location>
        <begin position="74"/>
        <end position="101"/>
    </location>
</feature>
<comment type="caution">
    <text evidence="2">The sequence shown here is derived from an EMBL/GenBank/DDBJ whole genome shotgun (WGS) entry which is preliminary data.</text>
</comment>
<evidence type="ECO:0000313" key="2">
    <source>
        <dbReference type="EMBL" id="KAK8983287.1"/>
    </source>
</evidence>
<evidence type="ECO:0008006" key="4">
    <source>
        <dbReference type="Google" id="ProtNLM"/>
    </source>
</evidence>
<accession>A0ABR2P4F7</accession>
<protein>
    <recommendedName>
        <fullName evidence="4">CCT domain-containing protein</fullName>
    </recommendedName>
</protein>
<keyword evidence="3" id="KW-1185">Reference proteome</keyword>
<evidence type="ECO:0000313" key="3">
    <source>
        <dbReference type="Proteomes" id="UP001396334"/>
    </source>
</evidence>
<gene>
    <name evidence="2" type="ORF">V6N11_073383</name>
</gene>
<name>A0ABR2P4F7_9ROSI</name>
<reference evidence="2 3" key="1">
    <citation type="journal article" date="2024" name="G3 (Bethesda)">
        <title>Genome assembly of Hibiscus sabdariffa L. provides insights into metabolisms of medicinal natural products.</title>
        <authorList>
            <person name="Kim T."/>
        </authorList>
    </citation>
    <scope>NUCLEOTIDE SEQUENCE [LARGE SCALE GENOMIC DNA]</scope>
    <source>
        <strain evidence="2">TK-2024</strain>
        <tissue evidence="2">Old leaves</tissue>
    </source>
</reference>